<reference evidence="3 4" key="1">
    <citation type="journal article" date="2018" name="Sci. Rep.">
        <title>Comparative genomics provides insights into the lifestyle and reveals functional heterogeneity of dark septate endophytic fungi.</title>
        <authorList>
            <person name="Knapp D.G."/>
            <person name="Nemeth J.B."/>
            <person name="Barry K."/>
            <person name="Hainaut M."/>
            <person name="Henrissat B."/>
            <person name="Johnson J."/>
            <person name="Kuo A."/>
            <person name="Lim J.H.P."/>
            <person name="Lipzen A."/>
            <person name="Nolan M."/>
            <person name="Ohm R.A."/>
            <person name="Tamas L."/>
            <person name="Grigoriev I.V."/>
            <person name="Spatafora J.W."/>
            <person name="Nagy L.G."/>
            <person name="Kovacs G.M."/>
        </authorList>
    </citation>
    <scope>NUCLEOTIDE SEQUENCE [LARGE SCALE GENOMIC DNA]</scope>
    <source>
        <strain evidence="3 4">DSE2036</strain>
    </source>
</reference>
<evidence type="ECO:0000256" key="2">
    <source>
        <dbReference type="ARBA" id="ARBA00035112"/>
    </source>
</evidence>
<comment type="pathway">
    <text evidence="1">Mycotoxin biosynthesis.</text>
</comment>
<protein>
    <recommendedName>
        <fullName evidence="5">Tat pathway signal sequence</fullName>
    </recommendedName>
</protein>
<comment type="similarity">
    <text evidence="2">Belongs to the ustYa family.</text>
</comment>
<sequence>MVADALKAPAMAAIRYVVKNEHDASHSSYTAFSGPPNEDNIHAWEDLIQPTFFSATEQELVNSGVQVDNAVQLREGGYLASLGVHHQLHCLRQFRLFLYQETFYPNLTQPHKRYLQGHLDHCIESIRLQVMCSGDLSLYTFTWDGVLATSNKPHARVRTHRKCVDWERLESWSLGRKVLLHPTLIRNEE</sequence>
<evidence type="ECO:0000313" key="3">
    <source>
        <dbReference type="EMBL" id="PVI03215.1"/>
    </source>
</evidence>
<dbReference type="STRING" id="97972.A0A2V1E196"/>
<dbReference type="OrthoDB" id="3687641at2759"/>
<dbReference type="AlphaFoldDB" id="A0A2V1E196"/>
<dbReference type="Pfam" id="PF11807">
    <property type="entry name" value="UstYa"/>
    <property type="match status" value="1"/>
</dbReference>
<dbReference type="Proteomes" id="UP000244855">
    <property type="component" value="Unassembled WGS sequence"/>
</dbReference>
<gene>
    <name evidence="3" type="ORF">DM02DRAFT_521275</name>
</gene>
<name>A0A2V1E196_9PLEO</name>
<keyword evidence="4" id="KW-1185">Reference proteome</keyword>
<dbReference type="PANTHER" id="PTHR33365">
    <property type="entry name" value="YALI0B05434P"/>
    <property type="match status" value="1"/>
</dbReference>
<dbReference type="PANTHER" id="PTHR33365:SF4">
    <property type="entry name" value="CYCLOCHLOROTINE BIOSYNTHESIS PROTEIN O"/>
    <property type="match status" value="1"/>
</dbReference>
<dbReference type="EMBL" id="KZ805334">
    <property type="protein sequence ID" value="PVI03215.1"/>
    <property type="molecule type" value="Genomic_DNA"/>
</dbReference>
<proteinExistence type="inferred from homology"/>
<dbReference type="GO" id="GO:0043386">
    <property type="term" value="P:mycotoxin biosynthetic process"/>
    <property type="evidence" value="ECO:0007669"/>
    <property type="project" value="InterPro"/>
</dbReference>
<evidence type="ECO:0008006" key="5">
    <source>
        <dbReference type="Google" id="ProtNLM"/>
    </source>
</evidence>
<organism evidence="3 4">
    <name type="scientific">Periconia macrospinosa</name>
    <dbReference type="NCBI Taxonomy" id="97972"/>
    <lineage>
        <taxon>Eukaryota</taxon>
        <taxon>Fungi</taxon>
        <taxon>Dikarya</taxon>
        <taxon>Ascomycota</taxon>
        <taxon>Pezizomycotina</taxon>
        <taxon>Dothideomycetes</taxon>
        <taxon>Pleosporomycetidae</taxon>
        <taxon>Pleosporales</taxon>
        <taxon>Massarineae</taxon>
        <taxon>Periconiaceae</taxon>
        <taxon>Periconia</taxon>
    </lineage>
</organism>
<dbReference type="InterPro" id="IPR021765">
    <property type="entry name" value="UstYa-like"/>
</dbReference>
<accession>A0A2V1E196</accession>
<evidence type="ECO:0000313" key="4">
    <source>
        <dbReference type="Proteomes" id="UP000244855"/>
    </source>
</evidence>
<evidence type="ECO:0000256" key="1">
    <source>
        <dbReference type="ARBA" id="ARBA00004685"/>
    </source>
</evidence>